<dbReference type="Proteomes" id="UP000199361">
    <property type="component" value="Unassembled WGS sequence"/>
</dbReference>
<evidence type="ECO:0000313" key="1">
    <source>
        <dbReference type="EMBL" id="SET17574.1"/>
    </source>
</evidence>
<reference evidence="1 2" key="1">
    <citation type="submission" date="2016-10" db="EMBL/GenBank/DDBJ databases">
        <authorList>
            <person name="de Groot N.N."/>
        </authorList>
    </citation>
    <scope>NUCLEOTIDE SEQUENCE [LARGE SCALE GENOMIC DNA]</scope>
    <source>
        <strain evidence="1 2">CGMCC 4.5598</strain>
    </source>
</reference>
<accession>A0A1I0CE39</accession>
<protein>
    <submittedName>
        <fullName evidence="1">Uncharacterized protein</fullName>
    </submittedName>
</protein>
<proteinExistence type="predicted"/>
<dbReference type="STRING" id="568860.SAMN05421811_102276"/>
<keyword evidence="2" id="KW-1185">Reference proteome</keyword>
<organism evidence="1 2">
    <name type="scientific">Nonomuraea wenchangensis</name>
    <dbReference type="NCBI Taxonomy" id="568860"/>
    <lineage>
        <taxon>Bacteria</taxon>
        <taxon>Bacillati</taxon>
        <taxon>Actinomycetota</taxon>
        <taxon>Actinomycetes</taxon>
        <taxon>Streptosporangiales</taxon>
        <taxon>Streptosporangiaceae</taxon>
        <taxon>Nonomuraea</taxon>
    </lineage>
</organism>
<dbReference type="EMBL" id="FOHX01000002">
    <property type="protein sequence ID" value="SET17574.1"/>
    <property type="molecule type" value="Genomic_DNA"/>
</dbReference>
<gene>
    <name evidence="1" type="ORF">SAMN05421811_102276</name>
</gene>
<dbReference type="AlphaFoldDB" id="A0A1I0CE39"/>
<evidence type="ECO:0000313" key="2">
    <source>
        <dbReference type="Proteomes" id="UP000199361"/>
    </source>
</evidence>
<name>A0A1I0CE39_9ACTN</name>
<sequence length="277" mass="29522">MVALTGRREIAVIRADSRDLVMMSVPDLRPIGSARLPAGSDGQAPLSLHAVAGGRLVVFARGVLTVWETAPLRQTAPGLDLRERLSALSPQEVDQGLDVLPNVDGDAALIIEGTARKVERWDLTLGRATRNHLIPGSGELVPVAASPDLTQLITYTATVEKPLTAWSLPTSGQPTPAEPPGPADGHAFDLLQFLRSNPELRYNASFSISRLGGSLGYLTLFGEGGKLLYRTDEARIMSTAPQDWAAHLCAVLGGRSFTSAELARLPQGADPTPCEHR</sequence>